<protein>
    <submittedName>
        <fullName evidence="1">Uncharacterized protein</fullName>
    </submittedName>
</protein>
<accession>A0A0C5AIK0</accession>
<reference evidence="1 2" key="1">
    <citation type="submission" date="2014-10" db="EMBL/GenBank/DDBJ databases">
        <authorList>
            <person name="Franco-Moreira L.J."/>
            <person name="Acosta-Bonilla D."/>
            <person name="Alvarado-Vega D.L."/>
            <person name="Berrios-Pagan L.R."/>
            <person name="Burgos-Santana G."/>
            <person name="Collazo-Rodriguez B.J."/>
            <person name="Cordero-Bernard G."/>
            <person name="Cotto-Rosario A."/>
            <person name="Dominguez-Rodriguez E."/>
            <person name="Figueroa-Negron P."/>
            <person name="Huertas-de-Jesus N.A."/>
            <person name="Leon-Rivera A."/>
            <person name="Llavona-Cartagena I.G."/>
            <person name="Machin-Rivera R."/>
            <person name="Maldonado-Rodriguez J.M."/>
            <person name="Maldonado-Vazquez N."/>
            <person name="Melendez-Rodriguez N."/>
            <person name="Merced-Carire N.D."/>
            <person name="Mora-Marrero P.M."/>
            <person name="Negron-Cruz N."/>
            <person name="Nieves-Mendez L."/>
            <person name="Pereira-Torres T.N."/>
            <person name="Perez-Otero J."/>
            <person name="Ramos-Gonzalez J."/>
            <person name="Ramos-Rivera M."/>
            <person name="Reyes-Aponte A.J."/>
            <person name="Rivera-Burgos M."/>
            <person name="Rodriguez-Arriaga L."/>
            <person name="Sanchez-Collazo M."/>
            <person name="Soto-Diaz O.R."/>
            <person name="Suarez-Marquez A.M."/>
            <person name="Velazquez-Fernandez A.L."/>
            <person name="Vives-Matos I."/>
            <person name="Rubin M.R."/>
            <person name="Vazquez E."/>
            <person name="Wang X."/>
            <person name="Crowell R."/>
            <person name="Bostrom M.A."/>
            <person name="Burke M."/>
            <person name="Wright G.M."/>
            <person name="Gregory S.G."/>
            <person name="Colman S.D."/>
            <person name="Anders K.R."/>
            <person name="Braun M.A."/>
            <person name="Delesalle V.A."/>
            <person name="Hughes L.E."/>
            <person name="Ware V.C."/>
            <person name="Bradley K.W."/>
            <person name="Barker L.P."/>
            <person name="Asai D.J."/>
            <person name="Bowman C.A."/>
            <person name="Russell D.A."/>
            <person name="Pope W.H."/>
            <person name="Jacobs-Sera D."/>
            <person name="Hendrix R.W."/>
            <person name="Hatfull G.F."/>
        </authorList>
    </citation>
    <scope>NUCLEOTIDE SEQUENCE [LARGE SCALE GENOMIC DNA]</scope>
</reference>
<dbReference type="RefSeq" id="YP_009212815.1">
    <property type="nucleotide sequence ID" value="NC_028947.1"/>
</dbReference>
<dbReference type="GeneID" id="26639313"/>
<keyword evidence="2" id="KW-1185">Reference proteome</keyword>
<proteinExistence type="predicted"/>
<evidence type="ECO:0000313" key="1">
    <source>
        <dbReference type="EMBL" id="AJK27398.1"/>
    </source>
</evidence>
<name>A0A0C5AIK0_9CAUD</name>
<gene>
    <name evidence="1" type="ORF">PBI_KRATIO_69</name>
</gene>
<dbReference type="Proteomes" id="UP000032126">
    <property type="component" value="Segment"/>
</dbReference>
<dbReference type="EMBL" id="KM923971">
    <property type="protein sequence ID" value="AJK27398.1"/>
    <property type="molecule type" value="Genomic_DNA"/>
</dbReference>
<evidence type="ECO:0000313" key="2">
    <source>
        <dbReference type="Proteomes" id="UP000032126"/>
    </source>
</evidence>
<sequence length="69" mass="7429">MKIGDLFTRTEIATKPCQHCGDPIVDCDGRMVHFKIAANGARTAWEHCVTTVRGTQKPAGDQAALFGNA</sequence>
<organism evidence="1 2">
    <name type="scientific">Mycobacterium phage Kratio</name>
    <dbReference type="NCBI Taxonomy" id="1606763"/>
    <lineage>
        <taxon>Viruses</taxon>
        <taxon>Duplodnaviria</taxon>
        <taxon>Heunggongvirae</taxon>
        <taxon>Uroviricota</taxon>
        <taxon>Caudoviricetes</taxon>
        <taxon>Weiservirinae</taxon>
        <taxon>Kratiovirus</taxon>
        <taxon>Kratiovirus kratio</taxon>
    </lineage>
</organism>
<dbReference type="KEGG" id="vg:26639313"/>
<dbReference type="OrthoDB" id="23618at10239"/>